<feature type="compositionally biased region" description="Basic residues" evidence="1">
    <location>
        <begin position="55"/>
        <end position="65"/>
    </location>
</feature>
<dbReference type="AlphaFoldDB" id="A0A699V146"/>
<feature type="compositionally biased region" description="Basic residues" evidence="1">
    <location>
        <begin position="24"/>
        <end position="46"/>
    </location>
</feature>
<sequence length="131" mass="13565">CSAPCAPAAAGRRARSGRCYCPGPRRRGARPGPAPRHRRGGRRPARRLAGACRWHPGRARFRLPHSGRAAGARARRCGSGGRRGAAGCQTSPAHPSFAARGPPRGQCAPGSGGLPAPAPSRCGRSWCCRAS</sequence>
<feature type="non-terminal residue" evidence="2">
    <location>
        <position position="1"/>
    </location>
</feature>
<reference evidence="2" key="1">
    <citation type="journal article" date="2019" name="Sci. Rep.">
        <title>Draft genome of Tanacetum cinerariifolium, the natural source of mosquito coil.</title>
        <authorList>
            <person name="Yamashiro T."/>
            <person name="Shiraishi A."/>
            <person name="Satake H."/>
            <person name="Nakayama K."/>
        </authorList>
    </citation>
    <scope>NUCLEOTIDE SEQUENCE</scope>
</reference>
<evidence type="ECO:0000256" key="1">
    <source>
        <dbReference type="SAM" id="MobiDB-lite"/>
    </source>
</evidence>
<accession>A0A699V146</accession>
<organism evidence="2">
    <name type="scientific">Tanacetum cinerariifolium</name>
    <name type="common">Dalmatian daisy</name>
    <name type="synonym">Chrysanthemum cinerariifolium</name>
    <dbReference type="NCBI Taxonomy" id="118510"/>
    <lineage>
        <taxon>Eukaryota</taxon>
        <taxon>Viridiplantae</taxon>
        <taxon>Streptophyta</taxon>
        <taxon>Embryophyta</taxon>
        <taxon>Tracheophyta</taxon>
        <taxon>Spermatophyta</taxon>
        <taxon>Magnoliopsida</taxon>
        <taxon>eudicotyledons</taxon>
        <taxon>Gunneridae</taxon>
        <taxon>Pentapetalae</taxon>
        <taxon>asterids</taxon>
        <taxon>campanulids</taxon>
        <taxon>Asterales</taxon>
        <taxon>Asteraceae</taxon>
        <taxon>Asteroideae</taxon>
        <taxon>Anthemideae</taxon>
        <taxon>Anthemidinae</taxon>
        <taxon>Tanacetum</taxon>
    </lineage>
</organism>
<feature type="region of interest" description="Disordered" evidence="1">
    <location>
        <begin position="15"/>
        <end position="124"/>
    </location>
</feature>
<name>A0A699V146_TANCI</name>
<feature type="non-terminal residue" evidence="2">
    <location>
        <position position="131"/>
    </location>
</feature>
<comment type="caution">
    <text evidence="2">The sequence shown here is derived from an EMBL/GenBank/DDBJ whole genome shotgun (WGS) entry which is preliminary data.</text>
</comment>
<gene>
    <name evidence="2" type="ORF">Tci_899278</name>
</gene>
<dbReference type="EMBL" id="BKCJ011376001">
    <property type="protein sequence ID" value="GFD27309.1"/>
    <property type="molecule type" value="Genomic_DNA"/>
</dbReference>
<evidence type="ECO:0000313" key="2">
    <source>
        <dbReference type="EMBL" id="GFD27309.1"/>
    </source>
</evidence>
<protein>
    <submittedName>
        <fullName evidence="2">Uncharacterized protein</fullName>
    </submittedName>
</protein>
<proteinExistence type="predicted"/>